<dbReference type="GO" id="GO:0005829">
    <property type="term" value="C:cytosol"/>
    <property type="evidence" value="ECO:0007669"/>
    <property type="project" value="UniProtKB-SubCell"/>
</dbReference>
<feature type="repeat" description="TPR" evidence="12">
    <location>
        <begin position="777"/>
        <end position="810"/>
    </location>
</feature>
<dbReference type="InterPro" id="IPR045819">
    <property type="entry name" value="TTC7_N"/>
</dbReference>
<dbReference type="Gene3D" id="1.25.40.10">
    <property type="entry name" value="Tetratricopeptide repeat domain"/>
    <property type="match status" value="3"/>
</dbReference>
<evidence type="ECO:0000256" key="5">
    <source>
        <dbReference type="ARBA" id="ARBA00022553"/>
    </source>
</evidence>
<evidence type="ECO:0000256" key="4">
    <source>
        <dbReference type="ARBA" id="ARBA00022490"/>
    </source>
</evidence>
<protein>
    <recommendedName>
        <fullName evidence="11">Tetratricopeptide repeat protein 7B</fullName>
    </recommendedName>
</protein>
<feature type="region of interest" description="Disordered" evidence="13">
    <location>
        <begin position="271"/>
        <end position="293"/>
    </location>
</feature>
<dbReference type="PANTHER" id="PTHR23083:SF365">
    <property type="entry name" value="TETRATRICOPEPTIDE REPEAT PROTEIN 7B"/>
    <property type="match status" value="1"/>
</dbReference>
<dbReference type="InterPro" id="IPR019734">
    <property type="entry name" value="TPR_rpt"/>
</dbReference>
<dbReference type="FunFam" id="1.25.40.10:FF:000030">
    <property type="entry name" value="Tetratricopeptide repeat domain 7B"/>
    <property type="match status" value="1"/>
</dbReference>
<accession>A0AAQ4Q9W0</accession>
<evidence type="ECO:0000256" key="8">
    <source>
        <dbReference type="ARBA" id="ARBA00023136"/>
    </source>
</evidence>
<evidence type="ECO:0000256" key="10">
    <source>
        <dbReference type="ARBA" id="ARBA00062872"/>
    </source>
</evidence>
<dbReference type="Proteomes" id="UP000007635">
    <property type="component" value="Chromosome XV"/>
</dbReference>
<keyword evidence="16" id="KW-1185">Reference proteome</keyword>
<evidence type="ECO:0000313" key="15">
    <source>
        <dbReference type="Ensembl" id="ENSGACP00000047820.1"/>
    </source>
</evidence>
<dbReference type="GeneTree" id="ENSGT00940000158474"/>
<keyword evidence="3" id="KW-1003">Cell membrane</keyword>
<evidence type="ECO:0000313" key="16">
    <source>
        <dbReference type="Proteomes" id="UP000007635"/>
    </source>
</evidence>
<feature type="domain" description="Tetratricopeptide repeat protein 7 N-terminal" evidence="14">
    <location>
        <begin position="2"/>
        <end position="240"/>
    </location>
</feature>
<dbReference type="AlphaFoldDB" id="A0AAQ4Q9W0"/>
<dbReference type="Pfam" id="PF07719">
    <property type="entry name" value="TPR_2"/>
    <property type="match status" value="1"/>
</dbReference>
<dbReference type="SUPFAM" id="SSF48452">
    <property type="entry name" value="TPR-like"/>
    <property type="match status" value="2"/>
</dbReference>
<reference evidence="15 16" key="1">
    <citation type="journal article" date="2021" name="G3 (Bethesda)">
        <title>Improved contiguity of the threespine stickleback genome using long-read sequencing.</title>
        <authorList>
            <person name="Nath S."/>
            <person name="Shaw D.E."/>
            <person name="White M.A."/>
        </authorList>
    </citation>
    <scope>NUCLEOTIDE SEQUENCE [LARGE SCALE GENOMIC DNA]</scope>
    <source>
        <strain evidence="15 16">Lake Benthic</strain>
    </source>
</reference>
<comment type="subunit">
    <text evidence="10">Component of a phosphatidylinositol 4-kinase (PI4K) complex, composed of PI4KA, EFR3 (EFR3A or EFR3B), TTC7 (TTC7A or TTC7B) and HYCC (HYCC1 or HYCC2). Interacts with PI4KA, interaction is direct. Interacts with EFR3 (EFR3A or EFR3B), interaction is direct. Interacts with HYCC (HYCC1 or HYCC2), interaction is direct. Association with the PI4K complex is strongly reduced by TMEM150A.</text>
</comment>
<dbReference type="Pfam" id="PF13181">
    <property type="entry name" value="TPR_8"/>
    <property type="match status" value="2"/>
</dbReference>
<keyword evidence="7 12" id="KW-0802">TPR repeat</keyword>
<reference evidence="15" key="2">
    <citation type="submission" date="2025-08" db="UniProtKB">
        <authorList>
            <consortium name="Ensembl"/>
        </authorList>
    </citation>
    <scope>IDENTIFICATION</scope>
</reference>
<dbReference type="GO" id="GO:0005886">
    <property type="term" value="C:plasma membrane"/>
    <property type="evidence" value="ECO:0007669"/>
    <property type="project" value="UniProtKB-SubCell"/>
</dbReference>
<comment type="function">
    <text evidence="9">Component of a complex required to localize phosphatidylinositol 4-kinase (PI4K) to the plasma membrane. The complex acts as a regulator of phosphatidylinositol 4-phosphate (PtdIns(4)P) synthesis. In the complex, plays a central role in bridging PI4KA to EFR3B and HYCC1, via direct interactions.</text>
</comment>
<evidence type="ECO:0000256" key="1">
    <source>
        <dbReference type="ARBA" id="ARBA00004236"/>
    </source>
</evidence>
<dbReference type="PROSITE" id="PS50005">
    <property type="entry name" value="TPR"/>
    <property type="match status" value="3"/>
</dbReference>
<dbReference type="GO" id="GO:0072659">
    <property type="term" value="P:protein localization to plasma membrane"/>
    <property type="evidence" value="ECO:0007669"/>
    <property type="project" value="TreeGrafter"/>
</dbReference>
<evidence type="ECO:0000259" key="14">
    <source>
        <dbReference type="Pfam" id="PF19440"/>
    </source>
</evidence>
<name>A0AAQ4Q9W0_GASAC</name>
<dbReference type="InterPro" id="IPR011990">
    <property type="entry name" value="TPR-like_helical_dom_sf"/>
</dbReference>
<dbReference type="Ensembl" id="ENSGACT00000043199.1">
    <property type="protein sequence ID" value="ENSGACP00000047820.1"/>
    <property type="gene ID" value="ENSGACG00000012589.2"/>
</dbReference>
<organism evidence="15 16">
    <name type="scientific">Gasterosteus aculeatus aculeatus</name>
    <name type="common">three-spined stickleback</name>
    <dbReference type="NCBI Taxonomy" id="481459"/>
    <lineage>
        <taxon>Eukaryota</taxon>
        <taxon>Metazoa</taxon>
        <taxon>Chordata</taxon>
        <taxon>Craniata</taxon>
        <taxon>Vertebrata</taxon>
        <taxon>Euteleostomi</taxon>
        <taxon>Actinopterygii</taxon>
        <taxon>Neopterygii</taxon>
        <taxon>Teleostei</taxon>
        <taxon>Neoteleostei</taxon>
        <taxon>Acanthomorphata</taxon>
        <taxon>Eupercaria</taxon>
        <taxon>Perciformes</taxon>
        <taxon>Cottioidei</taxon>
        <taxon>Gasterosteales</taxon>
        <taxon>Gasterosteidae</taxon>
        <taxon>Gasterosteus</taxon>
    </lineage>
</organism>
<feature type="domain" description="Tetratricopeptide repeat protein 7 N-terminal" evidence="14">
    <location>
        <begin position="248"/>
        <end position="375"/>
    </location>
</feature>
<feature type="repeat" description="TPR" evidence="12">
    <location>
        <begin position="845"/>
        <end position="878"/>
    </location>
</feature>
<comment type="subcellular location">
    <subcellularLocation>
        <location evidence="1">Cell membrane</location>
    </subcellularLocation>
    <subcellularLocation>
        <location evidence="2">Cytoplasm</location>
        <location evidence="2">Cytosol</location>
    </subcellularLocation>
</comment>
<reference evidence="15" key="3">
    <citation type="submission" date="2025-09" db="UniProtKB">
        <authorList>
            <consortium name="Ensembl"/>
        </authorList>
    </citation>
    <scope>IDENTIFICATION</scope>
</reference>
<feature type="region of interest" description="Disordered" evidence="13">
    <location>
        <begin position="159"/>
        <end position="180"/>
    </location>
</feature>
<evidence type="ECO:0000256" key="7">
    <source>
        <dbReference type="ARBA" id="ARBA00022803"/>
    </source>
</evidence>
<dbReference type="FunFam" id="1.25.40.10:FF:000035">
    <property type="entry name" value="Tetratricopeptide repeat domain 7B"/>
    <property type="match status" value="1"/>
</dbReference>
<evidence type="ECO:0000256" key="13">
    <source>
        <dbReference type="SAM" id="MobiDB-lite"/>
    </source>
</evidence>
<evidence type="ECO:0000256" key="6">
    <source>
        <dbReference type="ARBA" id="ARBA00022737"/>
    </source>
</evidence>
<evidence type="ECO:0000256" key="11">
    <source>
        <dbReference type="ARBA" id="ARBA00073839"/>
    </source>
</evidence>
<keyword evidence="5" id="KW-0597">Phosphoprotein</keyword>
<dbReference type="Pfam" id="PF19440">
    <property type="entry name" value="TTC7_N"/>
    <property type="match status" value="2"/>
</dbReference>
<keyword evidence="6" id="KW-0677">Repeat</keyword>
<evidence type="ECO:0000256" key="2">
    <source>
        <dbReference type="ARBA" id="ARBA00004514"/>
    </source>
</evidence>
<dbReference type="PANTHER" id="PTHR23083">
    <property type="entry name" value="TETRATRICOPEPTIDE REPEAT PROTEIN, TPR"/>
    <property type="match status" value="1"/>
</dbReference>
<evidence type="ECO:0000256" key="3">
    <source>
        <dbReference type="ARBA" id="ARBA00022475"/>
    </source>
</evidence>
<dbReference type="InterPro" id="IPR013105">
    <property type="entry name" value="TPR_2"/>
</dbReference>
<sequence length="890" mass="98819">MTARKSGSRLETEIERCRSESQWDKIPELVRQLSAKLISNDDLGELLLGECKLQTYLKENPIKQGASPRGPRPKLVEVRKHLTAALDRGNLKADYLQEASLLMAKLCYVEGEHRDALGHYSRVNLDDMQLGGAPVYRLSMIAEAYATKGLCLEKVPAASPSLSNKNTGSPSSNKSTTDRDQEIITCYEKSGDIALLYLQEAEKALSAGIQNRSPKPGPTAQDLELGYFLETGLQRAHIYLSITLKTDTIARQLAEILLRGMCEQSYWSPLEDPPTVSPLDDPTRQGHTHTKNYSLSRRPRVYSGENLFCPKENTEEALLLLLISESMANRDAVLSRIPEHNNDRIISLQSASVVYDLLTIALGRRGQYEMLSECLERAMKFAFEEFHLWYQLALSLMAAGKSARAVKVLKECIRLKPDDPTIPLLAVKLCIGPLHWLDEGECFGKIVIDMGEKAAEFRAKGFLAIGLVYSLKATDASLRSTQEEYQRKALGAFQRAQSLSPTDHLAAFYLALQLAVSRQIPEALGYVRQALQLQGDDVHSLHLLALLLSAQKHYHDALNIIEMALSEYPENFNLLYTKVKLESMCRGPEEALLTCKHMLQIWKSFYNLTNPSDSGRGSSLLDRAMADRRQLNAMTLPDFSDPDTGRRTHTHTHSLLLRTSPVNLIQLTQSFCNHVCLRQLSSNCNPPPRALGDVCNGLIPPPGSVHATSIAASRVEQALSEVASSLQSSAPKHGPMHPWMTLAQIWLHAAEVYTGMSKPAEASACTQEASNLFPTSHNVLYMRGQVAELRGNVDEAKRWYEEALSINPTHVKTMQRLGLILHQLQRYSLSEKVLRDAVQVNSTAHDVWNSLGEVLQAQGNAAAATECFLTALELEASSPILPFTIIPRAL</sequence>
<dbReference type="SMART" id="SM00028">
    <property type="entry name" value="TPR"/>
    <property type="match status" value="7"/>
</dbReference>
<dbReference type="GO" id="GO:0046854">
    <property type="term" value="P:phosphatidylinositol phosphate biosynthetic process"/>
    <property type="evidence" value="ECO:0007669"/>
    <property type="project" value="TreeGrafter"/>
</dbReference>
<keyword evidence="8" id="KW-0472">Membrane</keyword>
<feature type="compositionally biased region" description="Polar residues" evidence="13">
    <location>
        <begin position="160"/>
        <end position="175"/>
    </location>
</feature>
<feature type="repeat" description="TPR" evidence="12">
    <location>
        <begin position="386"/>
        <end position="419"/>
    </location>
</feature>
<evidence type="ECO:0000256" key="12">
    <source>
        <dbReference type="PROSITE-ProRule" id="PRU00339"/>
    </source>
</evidence>
<keyword evidence="4" id="KW-0963">Cytoplasm</keyword>
<evidence type="ECO:0000256" key="9">
    <source>
        <dbReference type="ARBA" id="ARBA00054379"/>
    </source>
</evidence>
<dbReference type="InterPro" id="IPR051722">
    <property type="entry name" value="Endocytosis_PI4K-reg_protein"/>
</dbReference>
<proteinExistence type="predicted"/>